<feature type="transmembrane region" description="Helical" evidence="6">
    <location>
        <begin position="83"/>
        <end position="102"/>
    </location>
</feature>
<dbReference type="GO" id="GO:0016020">
    <property type="term" value="C:membrane"/>
    <property type="evidence" value="ECO:0007669"/>
    <property type="project" value="UniProtKB-SubCell"/>
</dbReference>
<feature type="transmembrane region" description="Helical" evidence="6">
    <location>
        <begin position="311"/>
        <end position="332"/>
    </location>
</feature>
<dbReference type="Proteomes" id="UP000027982">
    <property type="component" value="Chromosome"/>
</dbReference>
<dbReference type="Gene3D" id="1.20.1250.20">
    <property type="entry name" value="MFS general substrate transporter like domains"/>
    <property type="match status" value="2"/>
</dbReference>
<evidence type="ECO:0000313" key="7">
    <source>
        <dbReference type="EMBL" id="AIE88056.1"/>
    </source>
</evidence>
<comment type="subcellular location">
    <subcellularLocation>
        <location evidence="1">Membrane</location>
        <topology evidence="1">Multi-pass membrane protein</topology>
    </subcellularLocation>
</comment>
<dbReference type="InterPro" id="IPR036259">
    <property type="entry name" value="MFS_trans_sf"/>
</dbReference>
<keyword evidence="4 6" id="KW-1133">Transmembrane helix</keyword>
<feature type="transmembrane region" description="Helical" evidence="6">
    <location>
        <begin position="574"/>
        <end position="595"/>
    </location>
</feature>
<keyword evidence="5 6" id="KW-0472">Membrane</keyword>
<evidence type="ECO:0000256" key="6">
    <source>
        <dbReference type="SAM" id="Phobius"/>
    </source>
</evidence>
<name>A0A068NXC5_FIMGI</name>
<sequence>MQTEPAKRLNPWLFVPLLYFMQAIPVSLVQDVATIVYKDLGIANEPITRWTSIVALPWSLQLLLGPLVDLTRTKRQWVMRCQMFITAALMAAPFVLQLPAAFELSLAAFLTAAIFSALCNTAMDGFYLLAMPKDEQAKFAGVQTTCYRLGTLFAKGLLVLFAGLLMAFPEAKVSPSTGSLHLIKDKKPVTAQTATLKITSGGLTDENGNAFDPPIAVSPDVKGLAVQPDGTVMADGKPAGQIRLDADASVTPVQVAARFSRRTAWSIILLLGAVLYGLMYLVERRTTPRPELDTEAEEVPGEFGRNVRRTLTVVAIGLGGYFFANAIVRLSANAIWSLRDGSATGPLKGWMLAGNPTMLGIPVGTSGAFAEVVQLMLAGAVFVTSLTLARRSIRGTAMGDAFSSFFRQPGIVPILAFLMLYRFGEAMVVKVSPLFLKDASDKGGLGFSTELVGTIKGLVGVFGIVLGGLAGGWIVSRFGLRKSIWYIAICMHLPNLLYLWAALAHPPYQAMFGVDFVEQFGYGFGFAGYIIFLQRVAQRGSYKTAHYALGVGIGALFIQVAGIVSGIVQSNFGYVSFFTAALLFGIPGLLTLLFIPLGDVDKTSA</sequence>
<protein>
    <submittedName>
        <fullName evidence="7">AmpG permease</fullName>
    </submittedName>
</protein>
<feature type="transmembrane region" description="Helical" evidence="6">
    <location>
        <begin position="263"/>
        <end position="282"/>
    </location>
</feature>
<dbReference type="STRING" id="661478.OP10G_4688"/>
<evidence type="ECO:0000256" key="1">
    <source>
        <dbReference type="ARBA" id="ARBA00004141"/>
    </source>
</evidence>
<feature type="transmembrane region" description="Helical" evidence="6">
    <location>
        <begin position="50"/>
        <end position="71"/>
    </location>
</feature>
<dbReference type="SUPFAM" id="SSF103473">
    <property type="entry name" value="MFS general substrate transporter"/>
    <property type="match status" value="2"/>
</dbReference>
<feature type="transmembrane region" description="Helical" evidence="6">
    <location>
        <begin position="368"/>
        <end position="389"/>
    </location>
</feature>
<accession>A0A068NXC5</accession>
<feature type="transmembrane region" description="Helical" evidence="6">
    <location>
        <begin position="108"/>
        <end position="129"/>
    </location>
</feature>
<dbReference type="eggNOG" id="COG2814">
    <property type="taxonomic scope" value="Bacteria"/>
</dbReference>
<feature type="transmembrane region" description="Helical" evidence="6">
    <location>
        <begin position="545"/>
        <end position="568"/>
    </location>
</feature>
<feature type="transmembrane region" description="Helical" evidence="6">
    <location>
        <begin position="410"/>
        <end position="431"/>
    </location>
</feature>
<evidence type="ECO:0000313" key="8">
    <source>
        <dbReference type="Proteomes" id="UP000027982"/>
    </source>
</evidence>
<reference evidence="7 8" key="1">
    <citation type="journal article" date="2014" name="PLoS ONE">
        <title>The first complete genome sequence of the class fimbriimonadia in the phylum armatimonadetes.</title>
        <authorList>
            <person name="Hu Z.Y."/>
            <person name="Wang Y.Z."/>
            <person name="Im W.T."/>
            <person name="Wang S.Y."/>
            <person name="Zhao G.P."/>
            <person name="Zheng H.J."/>
            <person name="Quan Z.X."/>
        </authorList>
    </citation>
    <scope>NUCLEOTIDE SEQUENCE [LARGE SCALE GENOMIC DNA]</scope>
    <source>
        <strain evidence="7">Gsoil 348</strain>
    </source>
</reference>
<dbReference type="PANTHER" id="PTHR12778:SF10">
    <property type="entry name" value="MAJOR FACILITATOR SUPERFAMILY DOMAIN-CONTAINING PROTEIN 3"/>
    <property type="match status" value="1"/>
</dbReference>
<feature type="transmembrane region" description="Helical" evidence="6">
    <location>
        <begin position="149"/>
        <end position="168"/>
    </location>
</feature>
<dbReference type="InterPro" id="IPR004752">
    <property type="entry name" value="AmpG_permease/AT-1"/>
</dbReference>
<dbReference type="RefSeq" id="WP_052547937.1">
    <property type="nucleotide sequence ID" value="NZ_CP007139.1"/>
</dbReference>
<evidence type="ECO:0000256" key="2">
    <source>
        <dbReference type="ARBA" id="ARBA00022448"/>
    </source>
</evidence>
<dbReference type="OrthoDB" id="9787815at2"/>
<feature type="transmembrane region" description="Helical" evidence="6">
    <location>
        <begin position="451"/>
        <end position="475"/>
    </location>
</feature>
<keyword evidence="3 6" id="KW-0812">Transmembrane</keyword>
<proteinExistence type="predicted"/>
<feature type="transmembrane region" description="Helical" evidence="6">
    <location>
        <begin position="516"/>
        <end position="533"/>
    </location>
</feature>
<dbReference type="PANTHER" id="PTHR12778">
    <property type="entry name" value="SOLUTE CARRIER FAMILY 33 ACETYL-COA TRANSPORTER -RELATED"/>
    <property type="match status" value="1"/>
</dbReference>
<keyword evidence="2" id="KW-0813">Transport</keyword>
<feature type="transmembrane region" description="Helical" evidence="6">
    <location>
        <begin position="12"/>
        <end position="30"/>
    </location>
</feature>
<dbReference type="AlphaFoldDB" id="A0A068NXC5"/>
<gene>
    <name evidence="7" type="ORF">OP10G_4688</name>
</gene>
<evidence type="ECO:0000256" key="4">
    <source>
        <dbReference type="ARBA" id="ARBA00022989"/>
    </source>
</evidence>
<dbReference type="KEGG" id="fgi:OP10G_4688"/>
<evidence type="ECO:0000256" key="3">
    <source>
        <dbReference type="ARBA" id="ARBA00022692"/>
    </source>
</evidence>
<dbReference type="EMBL" id="CP007139">
    <property type="protein sequence ID" value="AIE88056.1"/>
    <property type="molecule type" value="Genomic_DNA"/>
</dbReference>
<keyword evidence="8" id="KW-1185">Reference proteome</keyword>
<evidence type="ECO:0000256" key="5">
    <source>
        <dbReference type="ARBA" id="ARBA00023136"/>
    </source>
</evidence>
<dbReference type="HOGENOM" id="CLU_029352_0_0_0"/>
<feature type="transmembrane region" description="Helical" evidence="6">
    <location>
        <begin position="484"/>
        <end position="504"/>
    </location>
</feature>
<organism evidence="7 8">
    <name type="scientific">Fimbriimonas ginsengisoli Gsoil 348</name>
    <dbReference type="NCBI Taxonomy" id="661478"/>
    <lineage>
        <taxon>Bacteria</taxon>
        <taxon>Bacillati</taxon>
        <taxon>Armatimonadota</taxon>
        <taxon>Fimbriimonadia</taxon>
        <taxon>Fimbriimonadales</taxon>
        <taxon>Fimbriimonadaceae</taxon>
        <taxon>Fimbriimonas</taxon>
    </lineage>
</organism>